<reference evidence="3" key="2">
    <citation type="submission" date="2025-08" db="UniProtKB">
        <authorList>
            <consortium name="RefSeq"/>
        </authorList>
    </citation>
    <scope>IDENTIFICATION</scope>
    <source>
        <tissue evidence="3">Leaf</tissue>
    </source>
</reference>
<feature type="region of interest" description="Disordered" evidence="1">
    <location>
        <begin position="118"/>
        <end position="139"/>
    </location>
</feature>
<reference evidence="2" key="1">
    <citation type="journal article" date="2021" name="Nat. Commun.">
        <title>Genomic analyses provide insights into spinach domestication and the genetic basis of agronomic traits.</title>
        <authorList>
            <person name="Cai X."/>
            <person name="Sun X."/>
            <person name="Xu C."/>
            <person name="Sun H."/>
            <person name="Wang X."/>
            <person name="Ge C."/>
            <person name="Zhang Z."/>
            <person name="Wang Q."/>
            <person name="Fei Z."/>
            <person name="Jiao C."/>
            <person name="Wang Q."/>
        </authorList>
    </citation>
    <scope>NUCLEOTIDE SEQUENCE [LARGE SCALE GENOMIC DNA]</scope>
    <source>
        <strain evidence="2">cv. Varoflay</strain>
    </source>
</reference>
<dbReference type="GeneID" id="110796724"/>
<evidence type="ECO:0000256" key="1">
    <source>
        <dbReference type="SAM" id="MobiDB-lite"/>
    </source>
</evidence>
<proteinExistence type="predicted"/>
<dbReference type="RefSeq" id="XP_021857506.1">
    <property type="nucleotide sequence ID" value="XM_022001814.2"/>
</dbReference>
<gene>
    <name evidence="3" type="primary">LOC110796724</name>
</gene>
<feature type="region of interest" description="Disordered" evidence="1">
    <location>
        <begin position="68"/>
        <end position="87"/>
    </location>
</feature>
<feature type="compositionally biased region" description="Polar residues" evidence="1">
    <location>
        <begin position="10"/>
        <end position="32"/>
    </location>
</feature>
<accession>A0A9R0IY49</accession>
<evidence type="ECO:0000313" key="3">
    <source>
        <dbReference type="RefSeq" id="XP_021857506.1"/>
    </source>
</evidence>
<name>A0A9R0IY49_SPIOL</name>
<sequence length="139" mass="16437">MDSLDEEKNSQVLESVTIPSLPNKPLSRSVNIDPSERGNNFVYYWPSLIRREPNVDVDDNGEEISHVRESVLLSNTSNNDDDDDDDDDIIRYRKSLFVQFYEQSAMYRYRIKTYRGKRKEEEYEEMGDHDQNYHTRGSC</sequence>
<dbReference type="Proteomes" id="UP000813463">
    <property type="component" value="Chromosome 3"/>
</dbReference>
<dbReference type="KEGG" id="soe:110796724"/>
<feature type="region of interest" description="Disordered" evidence="1">
    <location>
        <begin position="1"/>
        <end position="39"/>
    </location>
</feature>
<feature type="compositionally biased region" description="Basic and acidic residues" evidence="1">
    <location>
        <begin position="118"/>
        <end position="133"/>
    </location>
</feature>
<keyword evidence="2" id="KW-1185">Reference proteome</keyword>
<organism evidence="2 3">
    <name type="scientific">Spinacia oleracea</name>
    <name type="common">Spinach</name>
    <dbReference type="NCBI Taxonomy" id="3562"/>
    <lineage>
        <taxon>Eukaryota</taxon>
        <taxon>Viridiplantae</taxon>
        <taxon>Streptophyta</taxon>
        <taxon>Embryophyta</taxon>
        <taxon>Tracheophyta</taxon>
        <taxon>Spermatophyta</taxon>
        <taxon>Magnoliopsida</taxon>
        <taxon>eudicotyledons</taxon>
        <taxon>Gunneridae</taxon>
        <taxon>Pentapetalae</taxon>
        <taxon>Caryophyllales</taxon>
        <taxon>Chenopodiaceae</taxon>
        <taxon>Chenopodioideae</taxon>
        <taxon>Anserineae</taxon>
        <taxon>Spinacia</taxon>
    </lineage>
</organism>
<protein>
    <submittedName>
        <fullName evidence="3">Uncharacterized protein</fullName>
    </submittedName>
</protein>
<dbReference type="AlphaFoldDB" id="A0A9R0IY49"/>
<evidence type="ECO:0000313" key="2">
    <source>
        <dbReference type="Proteomes" id="UP000813463"/>
    </source>
</evidence>